<evidence type="ECO:0000313" key="9">
    <source>
        <dbReference type="Proteomes" id="UP000239920"/>
    </source>
</evidence>
<dbReference type="PANTHER" id="PTHR36838:SF1">
    <property type="entry name" value="SLR1864 PROTEIN"/>
    <property type="match status" value="1"/>
</dbReference>
<protein>
    <submittedName>
        <fullName evidence="8">Malate permease</fullName>
    </submittedName>
</protein>
<evidence type="ECO:0000256" key="7">
    <source>
        <dbReference type="SAM" id="Phobius"/>
    </source>
</evidence>
<sequence length="357" mass="39015">MNIANAIEKTFTNVGVVSAITSTIFIILLGFYLRRKGTFGPNFGKVLTKVVLAVAIAALSFNSFMQPIDHQSLHQGLGVLVWGFIIYIILIFAAPLMYSRRDMDKREVMGILTAFGSTTFFGIPIVGVIYGPKGVLYSSIFNIGYRIFLYSYAYIKMTGLKMEKENIKKMFLNPIVIATILGFVLWLVQGLAPQVTVPLMKNGVAAGGVTTVAFYRIDQTAIWLWKPLNYLASLASPLAWLAIGCTLGSISLKSAVSNKLVWYYSFNKVILVPLLNLVILLVLDVTRIMPLNFVAIATIVVMMATPTAAVAASYAISYDRQAVLTSNSSLISTVSAVVMMPIWIAILGILNSAGIFH</sequence>
<feature type="transmembrane region" description="Helical" evidence="7">
    <location>
        <begin position="229"/>
        <end position="250"/>
    </location>
</feature>
<name>A0A2J6NPL4_9LACO</name>
<dbReference type="InterPro" id="IPR004776">
    <property type="entry name" value="Mem_transp_PIN-like"/>
</dbReference>
<dbReference type="RefSeq" id="WP_104687827.1">
    <property type="nucleotide sequence ID" value="NZ_JBKTHY010000004.1"/>
</dbReference>
<dbReference type="PANTHER" id="PTHR36838">
    <property type="entry name" value="AUXIN EFFLUX CARRIER FAMILY PROTEIN"/>
    <property type="match status" value="1"/>
</dbReference>
<dbReference type="AlphaFoldDB" id="A0A2J6NPL4"/>
<keyword evidence="4 7" id="KW-0812">Transmembrane</keyword>
<feature type="transmembrane region" description="Helical" evidence="7">
    <location>
        <begin position="46"/>
        <end position="65"/>
    </location>
</feature>
<proteinExistence type="predicted"/>
<evidence type="ECO:0000256" key="1">
    <source>
        <dbReference type="ARBA" id="ARBA00004141"/>
    </source>
</evidence>
<reference evidence="8 9" key="1">
    <citation type="submission" date="2017-09" db="EMBL/GenBank/DDBJ databases">
        <title>Bacterial strain isolated from the female urinary microbiota.</title>
        <authorList>
            <person name="Thomas-White K."/>
            <person name="Kumar N."/>
            <person name="Forster S."/>
            <person name="Putonti C."/>
            <person name="Lawley T."/>
            <person name="Wolfe A.J."/>
        </authorList>
    </citation>
    <scope>NUCLEOTIDE SEQUENCE [LARGE SCALE GENOMIC DNA]</scope>
    <source>
        <strain evidence="8 9">UMB0683</strain>
    </source>
</reference>
<comment type="subcellular location">
    <subcellularLocation>
        <location evidence="1">Membrane</location>
        <topology evidence="1">Multi-pass membrane protein</topology>
    </subcellularLocation>
</comment>
<feature type="transmembrane region" description="Helical" evidence="7">
    <location>
        <begin position="328"/>
        <end position="350"/>
    </location>
</feature>
<keyword evidence="3" id="KW-1003">Cell membrane</keyword>
<dbReference type="OrthoDB" id="401182at2"/>
<gene>
    <name evidence="8" type="ORF">CK797_00240</name>
</gene>
<evidence type="ECO:0000256" key="3">
    <source>
        <dbReference type="ARBA" id="ARBA00022475"/>
    </source>
</evidence>
<organism evidence="8 9">
    <name type="scientific">Limosilactobacillus pontis</name>
    <dbReference type="NCBI Taxonomy" id="35787"/>
    <lineage>
        <taxon>Bacteria</taxon>
        <taxon>Bacillati</taxon>
        <taxon>Bacillota</taxon>
        <taxon>Bacilli</taxon>
        <taxon>Lactobacillales</taxon>
        <taxon>Lactobacillaceae</taxon>
        <taxon>Limosilactobacillus</taxon>
    </lineage>
</organism>
<feature type="transmembrane region" description="Helical" evidence="7">
    <location>
        <begin position="136"/>
        <end position="155"/>
    </location>
</feature>
<accession>A0A2J6NPL4</accession>
<feature type="transmembrane region" description="Helical" evidence="7">
    <location>
        <begin position="77"/>
        <end position="98"/>
    </location>
</feature>
<dbReference type="GO" id="GO:0055085">
    <property type="term" value="P:transmembrane transport"/>
    <property type="evidence" value="ECO:0007669"/>
    <property type="project" value="InterPro"/>
</dbReference>
<comment type="caution">
    <text evidence="8">The sequence shown here is derived from an EMBL/GenBank/DDBJ whole genome shotgun (WGS) entry which is preliminary data.</text>
</comment>
<feature type="transmembrane region" description="Helical" evidence="7">
    <location>
        <begin position="110"/>
        <end position="130"/>
    </location>
</feature>
<keyword evidence="5 7" id="KW-1133">Transmembrane helix</keyword>
<feature type="transmembrane region" description="Helical" evidence="7">
    <location>
        <begin position="290"/>
        <end position="316"/>
    </location>
</feature>
<evidence type="ECO:0000256" key="5">
    <source>
        <dbReference type="ARBA" id="ARBA00022989"/>
    </source>
</evidence>
<keyword evidence="6 7" id="KW-0472">Membrane</keyword>
<keyword evidence="2" id="KW-0813">Transport</keyword>
<feature type="transmembrane region" description="Helical" evidence="7">
    <location>
        <begin position="12"/>
        <end position="34"/>
    </location>
</feature>
<evidence type="ECO:0000256" key="4">
    <source>
        <dbReference type="ARBA" id="ARBA00022692"/>
    </source>
</evidence>
<evidence type="ECO:0000313" key="8">
    <source>
        <dbReference type="EMBL" id="PMB83267.1"/>
    </source>
</evidence>
<evidence type="ECO:0000256" key="2">
    <source>
        <dbReference type="ARBA" id="ARBA00022448"/>
    </source>
</evidence>
<dbReference type="EMBL" id="PNFV01000001">
    <property type="protein sequence ID" value="PMB83267.1"/>
    <property type="molecule type" value="Genomic_DNA"/>
</dbReference>
<feature type="transmembrane region" description="Helical" evidence="7">
    <location>
        <begin position="262"/>
        <end position="283"/>
    </location>
</feature>
<evidence type="ECO:0000256" key="6">
    <source>
        <dbReference type="ARBA" id="ARBA00023136"/>
    </source>
</evidence>
<dbReference type="GO" id="GO:0016020">
    <property type="term" value="C:membrane"/>
    <property type="evidence" value="ECO:0007669"/>
    <property type="project" value="UniProtKB-SubCell"/>
</dbReference>
<feature type="transmembrane region" description="Helical" evidence="7">
    <location>
        <begin position="167"/>
        <end position="187"/>
    </location>
</feature>
<dbReference type="Proteomes" id="UP000239920">
    <property type="component" value="Unassembled WGS sequence"/>
</dbReference>
<dbReference type="Pfam" id="PF03547">
    <property type="entry name" value="Mem_trans"/>
    <property type="match status" value="1"/>
</dbReference>